<keyword evidence="2" id="KW-1185">Reference proteome</keyword>
<protein>
    <submittedName>
        <fullName evidence="1">Uncharacterized protein</fullName>
    </submittedName>
</protein>
<evidence type="ECO:0000313" key="2">
    <source>
        <dbReference type="Proteomes" id="UP001314205"/>
    </source>
</evidence>
<proteinExistence type="predicted"/>
<name>A0AAV1KVA2_9NEOP</name>
<reference evidence="1 2" key="1">
    <citation type="submission" date="2023-11" db="EMBL/GenBank/DDBJ databases">
        <authorList>
            <person name="Hedman E."/>
            <person name="Englund M."/>
            <person name="Stromberg M."/>
            <person name="Nyberg Akerstrom W."/>
            <person name="Nylinder S."/>
            <person name="Jareborg N."/>
            <person name="Kallberg Y."/>
            <person name="Kronander E."/>
        </authorList>
    </citation>
    <scope>NUCLEOTIDE SEQUENCE [LARGE SCALE GENOMIC DNA]</scope>
</reference>
<comment type="caution">
    <text evidence="1">The sequence shown here is derived from an EMBL/GenBank/DDBJ whole genome shotgun (WGS) entry which is preliminary data.</text>
</comment>
<gene>
    <name evidence="1" type="ORF">PARMNEM_LOCUS7859</name>
</gene>
<dbReference type="EMBL" id="CAVLGL010000081">
    <property type="protein sequence ID" value="CAK1586976.1"/>
    <property type="molecule type" value="Genomic_DNA"/>
</dbReference>
<evidence type="ECO:0000313" key="1">
    <source>
        <dbReference type="EMBL" id="CAK1586976.1"/>
    </source>
</evidence>
<sequence length="138" mass="15709">MFCHDWTIHWIKTQQILVRTTNKFSDSGCFIIIITALHMSTAEHRPPPRNATKHGPEPPASIDFLHVLVSCHTRSSEIRSRGSETALLLSTCRKPSSRACLYWDRANITDRTILANKPDIVMTDRAQSRIFLIDITIP</sequence>
<dbReference type="Proteomes" id="UP001314205">
    <property type="component" value="Unassembled WGS sequence"/>
</dbReference>
<dbReference type="AlphaFoldDB" id="A0AAV1KVA2"/>
<accession>A0AAV1KVA2</accession>
<organism evidence="1 2">
    <name type="scientific">Parnassius mnemosyne</name>
    <name type="common">clouded apollo</name>
    <dbReference type="NCBI Taxonomy" id="213953"/>
    <lineage>
        <taxon>Eukaryota</taxon>
        <taxon>Metazoa</taxon>
        <taxon>Ecdysozoa</taxon>
        <taxon>Arthropoda</taxon>
        <taxon>Hexapoda</taxon>
        <taxon>Insecta</taxon>
        <taxon>Pterygota</taxon>
        <taxon>Neoptera</taxon>
        <taxon>Endopterygota</taxon>
        <taxon>Lepidoptera</taxon>
        <taxon>Glossata</taxon>
        <taxon>Ditrysia</taxon>
        <taxon>Papilionoidea</taxon>
        <taxon>Papilionidae</taxon>
        <taxon>Parnassiinae</taxon>
        <taxon>Parnassini</taxon>
        <taxon>Parnassius</taxon>
        <taxon>Driopa</taxon>
    </lineage>
</organism>